<protein>
    <submittedName>
        <fullName evidence="8">RNA polymerase sigma factor</fullName>
    </submittedName>
</protein>
<dbReference type="Proteomes" id="UP001596091">
    <property type="component" value="Unassembled WGS sequence"/>
</dbReference>
<feature type="domain" description="RNA polymerase sigma factor 70 region 4 type 2" evidence="7">
    <location>
        <begin position="134"/>
        <end position="185"/>
    </location>
</feature>
<evidence type="ECO:0000259" key="6">
    <source>
        <dbReference type="Pfam" id="PF04542"/>
    </source>
</evidence>
<sequence>MWNWLGSRQLRAETSDAELHRAALAGSTDAMAALYRRHGGLIYRFTLRMSCDATVAEEITQEVFLALLSQPERFDPERAALPTWLCGIARRQLWKHYEKTGRQSLADDDEELVEPAADDDSPVELLLRSEAVAAVQSAINTLPAELREVIVLCALEEMSYEQTAEAMAVPVGTVRSRLHRAKLRLARALRSDMAGVSERTVLRRRTQ</sequence>
<evidence type="ECO:0000313" key="9">
    <source>
        <dbReference type="Proteomes" id="UP001596091"/>
    </source>
</evidence>
<evidence type="ECO:0000256" key="2">
    <source>
        <dbReference type="ARBA" id="ARBA00023015"/>
    </source>
</evidence>
<dbReference type="InterPro" id="IPR007627">
    <property type="entry name" value="RNA_pol_sigma70_r2"/>
</dbReference>
<dbReference type="InterPro" id="IPR036388">
    <property type="entry name" value="WH-like_DNA-bd_sf"/>
</dbReference>
<keyword evidence="4" id="KW-0238">DNA-binding</keyword>
<dbReference type="RefSeq" id="WP_263336828.1">
    <property type="nucleotide sequence ID" value="NZ_JAGSYH010000003.1"/>
</dbReference>
<comment type="similarity">
    <text evidence="1">Belongs to the sigma-70 factor family. ECF subfamily.</text>
</comment>
<dbReference type="SUPFAM" id="SSF88946">
    <property type="entry name" value="Sigma2 domain of RNA polymerase sigma factors"/>
    <property type="match status" value="1"/>
</dbReference>
<dbReference type="InterPro" id="IPR013249">
    <property type="entry name" value="RNA_pol_sigma70_r4_t2"/>
</dbReference>
<comment type="caution">
    <text evidence="8">The sequence shown here is derived from an EMBL/GenBank/DDBJ whole genome shotgun (WGS) entry which is preliminary data.</text>
</comment>
<evidence type="ECO:0000259" key="7">
    <source>
        <dbReference type="Pfam" id="PF08281"/>
    </source>
</evidence>
<evidence type="ECO:0000256" key="3">
    <source>
        <dbReference type="ARBA" id="ARBA00023082"/>
    </source>
</evidence>
<evidence type="ECO:0000313" key="8">
    <source>
        <dbReference type="EMBL" id="MFC5862849.1"/>
    </source>
</evidence>
<dbReference type="EMBL" id="JBHSPH010000002">
    <property type="protein sequence ID" value="MFC5862849.1"/>
    <property type="molecule type" value="Genomic_DNA"/>
</dbReference>
<dbReference type="PANTHER" id="PTHR43133">
    <property type="entry name" value="RNA POLYMERASE ECF-TYPE SIGMA FACTO"/>
    <property type="match status" value="1"/>
</dbReference>
<keyword evidence="2" id="KW-0805">Transcription regulation</keyword>
<keyword evidence="5" id="KW-0804">Transcription</keyword>
<dbReference type="InterPro" id="IPR013324">
    <property type="entry name" value="RNA_pol_sigma_r3/r4-like"/>
</dbReference>
<dbReference type="Gene3D" id="1.10.10.10">
    <property type="entry name" value="Winged helix-like DNA-binding domain superfamily/Winged helix DNA-binding domain"/>
    <property type="match status" value="1"/>
</dbReference>
<evidence type="ECO:0000256" key="1">
    <source>
        <dbReference type="ARBA" id="ARBA00010641"/>
    </source>
</evidence>
<name>A0ABW1EEU1_9BACT</name>
<dbReference type="InterPro" id="IPR039425">
    <property type="entry name" value="RNA_pol_sigma-70-like"/>
</dbReference>
<dbReference type="InterPro" id="IPR014284">
    <property type="entry name" value="RNA_pol_sigma-70_dom"/>
</dbReference>
<feature type="domain" description="RNA polymerase sigma-70 region 2" evidence="6">
    <location>
        <begin position="34"/>
        <end position="102"/>
    </location>
</feature>
<dbReference type="PANTHER" id="PTHR43133:SF8">
    <property type="entry name" value="RNA POLYMERASE SIGMA FACTOR HI_1459-RELATED"/>
    <property type="match status" value="1"/>
</dbReference>
<keyword evidence="9" id="KW-1185">Reference proteome</keyword>
<evidence type="ECO:0000256" key="5">
    <source>
        <dbReference type="ARBA" id="ARBA00023163"/>
    </source>
</evidence>
<dbReference type="Gene3D" id="1.10.1740.10">
    <property type="match status" value="1"/>
</dbReference>
<dbReference type="Pfam" id="PF08281">
    <property type="entry name" value="Sigma70_r4_2"/>
    <property type="match status" value="1"/>
</dbReference>
<evidence type="ECO:0000256" key="4">
    <source>
        <dbReference type="ARBA" id="ARBA00023125"/>
    </source>
</evidence>
<proteinExistence type="inferred from homology"/>
<dbReference type="InterPro" id="IPR013325">
    <property type="entry name" value="RNA_pol_sigma_r2"/>
</dbReference>
<organism evidence="8 9">
    <name type="scientific">Acidicapsa dinghuensis</name>
    <dbReference type="NCBI Taxonomy" id="2218256"/>
    <lineage>
        <taxon>Bacteria</taxon>
        <taxon>Pseudomonadati</taxon>
        <taxon>Acidobacteriota</taxon>
        <taxon>Terriglobia</taxon>
        <taxon>Terriglobales</taxon>
        <taxon>Acidobacteriaceae</taxon>
        <taxon>Acidicapsa</taxon>
    </lineage>
</organism>
<dbReference type="SUPFAM" id="SSF88659">
    <property type="entry name" value="Sigma3 and sigma4 domains of RNA polymerase sigma factors"/>
    <property type="match status" value="1"/>
</dbReference>
<keyword evidence="3" id="KW-0731">Sigma factor</keyword>
<reference evidence="9" key="1">
    <citation type="journal article" date="2019" name="Int. J. Syst. Evol. Microbiol.">
        <title>The Global Catalogue of Microorganisms (GCM) 10K type strain sequencing project: providing services to taxonomists for standard genome sequencing and annotation.</title>
        <authorList>
            <consortium name="The Broad Institute Genomics Platform"/>
            <consortium name="The Broad Institute Genome Sequencing Center for Infectious Disease"/>
            <person name="Wu L."/>
            <person name="Ma J."/>
        </authorList>
    </citation>
    <scope>NUCLEOTIDE SEQUENCE [LARGE SCALE GENOMIC DNA]</scope>
    <source>
        <strain evidence="9">JCM 4087</strain>
    </source>
</reference>
<dbReference type="NCBIfam" id="TIGR02937">
    <property type="entry name" value="sigma70-ECF"/>
    <property type="match status" value="1"/>
</dbReference>
<gene>
    <name evidence="8" type="ORF">ACFPT7_11145</name>
</gene>
<dbReference type="Pfam" id="PF04542">
    <property type="entry name" value="Sigma70_r2"/>
    <property type="match status" value="1"/>
</dbReference>
<accession>A0ABW1EEU1</accession>
<dbReference type="CDD" id="cd06171">
    <property type="entry name" value="Sigma70_r4"/>
    <property type="match status" value="1"/>
</dbReference>